<proteinExistence type="predicted"/>
<evidence type="ECO:0000313" key="3">
    <source>
        <dbReference type="EMBL" id="KAK3342223.1"/>
    </source>
</evidence>
<dbReference type="AlphaFoldDB" id="A0AAE0MQC2"/>
<sequence>MRTPYQFVSCVAAILAASTVTSLVLPTDGSSLDKAPDGRPTTLPRNIATRDDAVSDNTTLHNDPFFYMASVDDDDDEIPDQTDLVPRWGPGSPPDKDDPAKVYCKDFEAITDETSEDSPLIDDCLSIIPNIQPPEHAADWRFMVGQTRVLVSYKTCVLAVSANDGVAKGQWIQVGNVDVIAVIQELASIRGKKTNNPSLVPGRGEKMGGKTSGKCMMRVLKKPSKTEFSIYHT</sequence>
<comment type="caution">
    <text evidence="3">The sequence shown here is derived from an EMBL/GenBank/DDBJ whole genome shotgun (WGS) entry which is preliminary data.</text>
</comment>
<feature type="chain" id="PRO_5042044177" description="Ecp2 effector protein-like domain-containing protein" evidence="1">
    <location>
        <begin position="23"/>
        <end position="233"/>
    </location>
</feature>
<feature type="signal peptide" evidence="1">
    <location>
        <begin position="1"/>
        <end position="22"/>
    </location>
</feature>
<gene>
    <name evidence="3" type="ORF">B0H65DRAFT_214348</name>
</gene>
<dbReference type="Proteomes" id="UP001278500">
    <property type="component" value="Unassembled WGS sequence"/>
</dbReference>
<dbReference type="GeneID" id="87859128"/>
<dbReference type="EMBL" id="JAUEPP010000005">
    <property type="protein sequence ID" value="KAK3342223.1"/>
    <property type="molecule type" value="Genomic_DNA"/>
</dbReference>
<keyword evidence="4" id="KW-1185">Reference proteome</keyword>
<keyword evidence="1" id="KW-0732">Signal</keyword>
<feature type="domain" description="Ecp2 effector protein-like" evidence="2">
    <location>
        <begin position="103"/>
        <end position="200"/>
    </location>
</feature>
<reference evidence="3" key="2">
    <citation type="submission" date="2023-06" db="EMBL/GenBank/DDBJ databases">
        <authorList>
            <consortium name="Lawrence Berkeley National Laboratory"/>
            <person name="Haridas S."/>
            <person name="Hensen N."/>
            <person name="Bonometti L."/>
            <person name="Westerberg I."/>
            <person name="Brannstrom I.O."/>
            <person name="Guillou S."/>
            <person name="Cros-Aarteil S."/>
            <person name="Calhoun S."/>
            <person name="Kuo A."/>
            <person name="Mondo S."/>
            <person name="Pangilinan J."/>
            <person name="Riley R."/>
            <person name="Labutti K."/>
            <person name="Andreopoulos B."/>
            <person name="Lipzen A."/>
            <person name="Chen C."/>
            <person name="Yanf M."/>
            <person name="Daum C."/>
            <person name="Ng V."/>
            <person name="Clum A."/>
            <person name="Steindorff A."/>
            <person name="Ohm R."/>
            <person name="Martin F."/>
            <person name="Silar P."/>
            <person name="Natvig D."/>
            <person name="Lalanne C."/>
            <person name="Gautier V."/>
            <person name="Ament-Velasquez S.L."/>
            <person name="Kruys A."/>
            <person name="Hutchinson M.I."/>
            <person name="Powell A.J."/>
            <person name="Barry K."/>
            <person name="Miller A.N."/>
            <person name="Grigoriev I.V."/>
            <person name="Debuchy R."/>
            <person name="Gladieux P."/>
            <person name="Thoren M.H."/>
            <person name="Johannesson H."/>
        </authorList>
    </citation>
    <scope>NUCLEOTIDE SEQUENCE</scope>
    <source>
        <strain evidence="3">CBS 560.94</strain>
    </source>
</reference>
<organism evidence="3 4">
    <name type="scientific">Neurospora tetraspora</name>
    <dbReference type="NCBI Taxonomy" id="94610"/>
    <lineage>
        <taxon>Eukaryota</taxon>
        <taxon>Fungi</taxon>
        <taxon>Dikarya</taxon>
        <taxon>Ascomycota</taxon>
        <taxon>Pezizomycotina</taxon>
        <taxon>Sordariomycetes</taxon>
        <taxon>Sordariomycetidae</taxon>
        <taxon>Sordariales</taxon>
        <taxon>Sordariaceae</taxon>
        <taxon>Neurospora</taxon>
    </lineage>
</organism>
<evidence type="ECO:0000313" key="4">
    <source>
        <dbReference type="Proteomes" id="UP001278500"/>
    </source>
</evidence>
<dbReference type="Pfam" id="PF14856">
    <property type="entry name" value="Hce2"/>
    <property type="match status" value="1"/>
</dbReference>
<name>A0AAE0MQC2_9PEZI</name>
<dbReference type="RefSeq" id="XP_062680016.1">
    <property type="nucleotide sequence ID" value="XM_062821974.1"/>
</dbReference>
<protein>
    <recommendedName>
        <fullName evidence="2">Ecp2 effector protein-like domain-containing protein</fullName>
    </recommendedName>
</protein>
<evidence type="ECO:0000256" key="1">
    <source>
        <dbReference type="SAM" id="SignalP"/>
    </source>
</evidence>
<reference evidence="3" key="1">
    <citation type="journal article" date="2023" name="Mol. Phylogenet. Evol.">
        <title>Genome-scale phylogeny and comparative genomics of the fungal order Sordariales.</title>
        <authorList>
            <person name="Hensen N."/>
            <person name="Bonometti L."/>
            <person name="Westerberg I."/>
            <person name="Brannstrom I.O."/>
            <person name="Guillou S."/>
            <person name="Cros-Aarteil S."/>
            <person name="Calhoun S."/>
            <person name="Haridas S."/>
            <person name="Kuo A."/>
            <person name="Mondo S."/>
            <person name="Pangilinan J."/>
            <person name="Riley R."/>
            <person name="LaButti K."/>
            <person name="Andreopoulos B."/>
            <person name="Lipzen A."/>
            <person name="Chen C."/>
            <person name="Yan M."/>
            <person name="Daum C."/>
            <person name="Ng V."/>
            <person name="Clum A."/>
            <person name="Steindorff A."/>
            <person name="Ohm R.A."/>
            <person name="Martin F."/>
            <person name="Silar P."/>
            <person name="Natvig D.O."/>
            <person name="Lalanne C."/>
            <person name="Gautier V."/>
            <person name="Ament-Velasquez S.L."/>
            <person name="Kruys A."/>
            <person name="Hutchinson M.I."/>
            <person name="Powell A.J."/>
            <person name="Barry K."/>
            <person name="Miller A.N."/>
            <person name="Grigoriev I.V."/>
            <person name="Debuchy R."/>
            <person name="Gladieux P."/>
            <person name="Hiltunen Thoren M."/>
            <person name="Johannesson H."/>
        </authorList>
    </citation>
    <scope>NUCLEOTIDE SEQUENCE</scope>
    <source>
        <strain evidence="3">CBS 560.94</strain>
    </source>
</reference>
<evidence type="ECO:0000259" key="2">
    <source>
        <dbReference type="Pfam" id="PF14856"/>
    </source>
</evidence>
<accession>A0AAE0MQC2</accession>
<dbReference type="InterPro" id="IPR029226">
    <property type="entry name" value="Ecp2-like"/>
</dbReference>